<dbReference type="AlphaFoldDB" id="A0A852VFV9"/>
<comment type="caution">
    <text evidence="2">The sequence shown here is derived from an EMBL/GenBank/DDBJ whole genome shotgun (WGS) entry which is preliminary data.</text>
</comment>
<keyword evidence="1" id="KW-0472">Membrane</keyword>
<dbReference type="Proteomes" id="UP000564385">
    <property type="component" value="Unassembled WGS sequence"/>
</dbReference>
<feature type="transmembrane region" description="Helical" evidence="1">
    <location>
        <begin position="127"/>
        <end position="153"/>
    </location>
</feature>
<accession>A0A852VFV9</accession>
<organism evidence="2 3">
    <name type="scientific">Tunturiibacter lichenicola</name>
    <dbReference type="NCBI Taxonomy" id="2051959"/>
    <lineage>
        <taxon>Bacteria</taxon>
        <taxon>Pseudomonadati</taxon>
        <taxon>Acidobacteriota</taxon>
        <taxon>Terriglobia</taxon>
        <taxon>Terriglobales</taxon>
        <taxon>Acidobacteriaceae</taxon>
        <taxon>Tunturiibacter</taxon>
    </lineage>
</organism>
<reference evidence="2 3" key="1">
    <citation type="submission" date="2020-07" db="EMBL/GenBank/DDBJ databases">
        <title>Genomic Encyclopedia of Type Strains, Phase IV (KMG-V): Genome sequencing to study the core and pangenomes of soil and plant-associated prokaryotes.</title>
        <authorList>
            <person name="Whitman W."/>
        </authorList>
    </citation>
    <scope>NUCLEOTIDE SEQUENCE [LARGE SCALE GENOMIC DNA]</scope>
    <source>
        <strain evidence="2 3">M8UP22</strain>
    </source>
</reference>
<name>A0A852VFV9_9BACT</name>
<feature type="transmembrane region" description="Helical" evidence="1">
    <location>
        <begin position="160"/>
        <end position="177"/>
    </location>
</feature>
<protein>
    <submittedName>
        <fullName evidence="2">Uncharacterized protein</fullName>
    </submittedName>
</protein>
<evidence type="ECO:0000313" key="3">
    <source>
        <dbReference type="Proteomes" id="UP000564385"/>
    </source>
</evidence>
<evidence type="ECO:0000313" key="2">
    <source>
        <dbReference type="EMBL" id="NYF91703.1"/>
    </source>
</evidence>
<dbReference type="EMBL" id="JACCCU010000003">
    <property type="protein sequence ID" value="NYF91703.1"/>
    <property type="molecule type" value="Genomic_DNA"/>
</dbReference>
<keyword evidence="1" id="KW-0812">Transmembrane</keyword>
<feature type="transmembrane region" description="Helical" evidence="1">
    <location>
        <begin position="81"/>
        <end position="107"/>
    </location>
</feature>
<gene>
    <name evidence="2" type="ORF">HDF08_003822</name>
</gene>
<sequence length="238" mass="26208">MARPFHELRERLLRAGVAPRYVKRYLSELADHLADLNAEEERAGLTPGDAKSAALLRLGETEDLARAMIDQRQLQSWSVRVPWATFCLAPLSLLAAAYFIACLILWSGWLIFLPGLDSPFVPINGLAILYFGVGWSLFTAGPTLIGWTIALIAARQRLNLVWPTIGWTLLALIGGAAKVHAHRPNLHDKVGHITMSFTLGPLLQGIPDGLSQALLIFLLTVLPYLLFSILRRGRGIST</sequence>
<evidence type="ECO:0000256" key="1">
    <source>
        <dbReference type="SAM" id="Phobius"/>
    </source>
</evidence>
<feature type="transmembrane region" description="Helical" evidence="1">
    <location>
        <begin position="209"/>
        <end position="230"/>
    </location>
</feature>
<proteinExistence type="predicted"/>
<keyword evidence="1" id="KW-1133">Transmembrane helix</keyword>